<dbReference type="InterPro" id="IPR024909">
    <property type="entry name" value="Cys-tRNA/MSH_ligase"/>
</dbReference>
<accession>A0ABQ5KSH7</accession>
<name>A0ABQ5KSH7_9EUKA</name>
<sequence>MKRWTKPSPSFPTGIKVKNSLTDEYDELCTMEPGKIKWYTCGPTVYSMSHIGHARTYISFDIIRRILEDYFWFDVDLIMNITDVDDKIINKANEDKKEITEISRKYEAEFHKDMEILGVRRPTRLTRVTEHMEEITSFISGIVDQGFGYQPKGSGSVYFSISDFSKSHTYRKCDPAKQDAKDTLSLAATAESSEAVSSVSDGNKQADEKRDPRDFALWKAVKPGEPSWDSPWGKGRPGWHIECSAMASKYFGPTMDIHSGGCDLKYPHHDNELAQSEAFHGNQQWVNYFLHCGHLHIEGRKMARSLHNFTTIQEAIKCFSPAEIRMFFLLSPYDGPMNYDTTIMTEAGSLLKRISTCLSNCTIAIRESSPMEIEIRSEEDENLMKFLSNTKKTVDESFRLNFAYHKAMKAIIELVDCLNEYLKDKKDAGRSVLCTVVSNAAGYITRICRILGLECLGDEVGFPGLGTASSSSSADFSEKKKLERLYDVISKFRSDVRAASLDRSPHSVFLERCTVLRDIEMAKLGVSIEDGGSWKIVDVLSDDIVASRQSLQEDKKYTEWEDKEKKRKEEESIVSLNVRDYLLNKGYIFDNPESTLPSKVKEVVAVKAKTSSSKKKEEGEEEEDTHTEEVVYKEIGKKPLKKLKNEIEKHKKKHAKYCSKGYPWQIECPMCHKIGHSKKACVMAICEDVVSRVENMIECCQEIKRRQMEESGDNEDVIEYSIHSFIRGLPLFQSSGSSSSSSSLEASLPSYTDAFTDVQYLLKLIKRGMRVKECSLHLYKILGMPEKEGSDSLEEMVKKMRDWAVQINEKGGYDVVLALEKFNLLLKTEFLSLDKFGFILKRL</sequence>
<keyword evidence="4" id="KW-0479">Metal-binding</keyword>
<evidence type="ECO:0000313" key="14">
    <source>
        <dbReference type="Proteomes" id="UP001057375"/>
    </source>
</evidence>
<keyword evidence="9" id="KW-0030">Aminoacyl-tRNA synthetase</keyword>
<keyword evidence="14" id="KW-1185">Reference proteome</keyword>
<dbReference type="EC" id="6.1.1.16" evidence="2"/>
<evidence type="ECO:0000313" key="13">
    <source>
        <dbReference type="EMBL" id="GKT35420.1"/>
    </source>
</evidence>
<evidence type="ECO:0000256" key="3">
    <source>
        <dbReference type="ARBA" id="ARBA00022598"/>
    </source>
</evidence>
<keyword evidence="5" id="KW-0547">Nucleotide-binding</keyword>
<evidence type="ECO:0000259" key="12">
    <source>
        <dbReference type="Pfam" id="PF01406"/>
    </source>
</evidence>
<dbReference type="HAMAP" id="MF_00041">
    <property type="entry name" value="Cys_tRNA_synth"/>
    <property type="match status" value="1"/>
</dbReference>
<evidence type="ECO:0000256" key="6">
    <source>
        <dbReference type="ARBA" id="ARBA00022833"/>
    </source>
</evidence>
<dbReference type="SUPFAM" id="SSF52374">
    <property type="entry name" value="Nucleotidylyl transferase"/>
    <property type="match status" value="1"/>
</dbReference>
<dbReference type="InterPro" id="IPR014729">
    <property type="entry name" value="Rossmann-like_a/b/a_fold"/>
</dbReference>
<feature type="domain" description="tRNA synthetases class I catalytic" evidence="12">
    <location>
        <begin position="31"/>
        <end position="347"/>
    </location>
</feature>
<evidence type="ECO:0000256" key="8">
    <source>
        <dbReference type="ARBA" id="ARBA00022917"/>
    </source>
</evidence>
<keyword evidence="7" id="KW-0067">ATP-binding</keyword>
<keyword evidence="6" id="KW-0862">Zinc</keyword>
<dbReference type="Gene3D" id="3.40.50.620">
    <property type="entry name" value="HUPs"/>
    <property type="match status" value="1"/>
</dbReference>
<dbReference type="Gene3D" id="1.10.730.10">
    <property type="entry name" value="Isoleucyl-tRNA Synthetase, Domain 1"/>
    <property type="match status" value="1"/>
</dbReference>
<evidence type="ECO:0000256" key="10">
    <source>
        <dbReference type="ARBA" id="ARBA00031499"/>
    </source>
</evidence>
<evidence type="ECO:0000256" key="2">
    <source>
        <dbReference type="ARBA" id="ARBA00012832"/>
    </source>
</evidence>
<protein>
    <recommendedName>
        <fullName evidence="2">cysteine--tRNA ligase</fullName>
        <ecNumber evidence="2">6.1.1.16</ecNumber>
    </recommendedName>
    <alternativeName>
        <fullName evidence="10">Cysteinyl-tRNA synthetase</fullName>
    </alternativeName>
</protein>
<evidence type="ECO:0000256" key="9">
    <source>
        <dbReference type="ARBA" id="ARBA00023146"/>
    </source>
</evidence>
<keyword evidence="3 13" id="KW-0436">Ligase</keyword>
<dbReference type="Pfam" id="PF01406">
    <property type="entry name" value="tRNA-synt_1e"/>
    <property type="match status" value="1"/>
</dbReference>
<dbReference type="CDD" id="cd00672">
    <property type="entry name" value="CysRS_core"/>
    <property type="match status" value="1"/>
</dbReference>
<evidence type="ECO:0000256" key="4">
    <source>
        <dbReference type="ARBA" id="ARBA00022723"/>
    </source>
</evidence>
<evidence type="ECO:0000256" key="7">
    <source>
        <dbReference type="ARBA" id="ARBA00022840"/>
    </source>
</evidence>
<evidence type="ECO:0000256" key="5">
    <source>
        <dbReference type="ARBA" id="ARBA00022741"/>
    </source>
</evidence>
<dbReference type="InterPro" id="IPR015803">
    <property type="entry name" value="Cys-tRNA-ligase"/>
</dbReference>
<dbReference type="Proteomes" id="UP001057375">
    <property type="component" value="Unassembled WGS sequence"/>
</dbReference>
<gene>
    <name evidence="13" type="ORF">ADUPG1_008585</name>
</gene>
<proteinExistence type="inferred from homology"/>
<feature type="compositionally biased region" description="Basic and acidic residues" evidence="11">
    <location>
        <begin position="204"/>
        <end position="213"/>
    </location>
</feature>
<evidence type="ECO:0000256" key="1">
    <source>
        <dbReference type="ARBA" id="ARBA00001947"/>
    </source>
</evidence>
<reference evidence="13" key="1">
    <citation type="submission" date="2022-03" db="EMBL/GenBank/DDBJ databases">
        <title>Draft genome sequence of Aduncisulcus paluster, a free-living microaerophilic Fornicata.</title>
        <authorList>
            <person name="Yuyama I."/>
            <person name="Kume K."/>
            <person name="Tamura T."/>
            <person name="Inagaki Y."/>
            <person name="Hashimoto T."/>
        </authorList>
    </citation>
    <scope>NUCLEOTIDE SEQUENCE</scope>
    <source>
        <strain evidence="13">NY0171</strain>
    </source>
</reference>
<dbReference type="GO" id="GO:0016874">
    <property type="term" value="F:ligase activity"/>
    <property type="evidence" value="ECO:0007669"/>
    <property type="project" value="UniProtKB-KW"/>
</dbReference>
<evidence type="ECO:0000256" key="11">
    <source>
        <dbReference type="SAM" id="MobiDB-lite"/>
    </source>
</evidence>
<feature type="region of interest" description="Disordered" evidence="11">
    <location>
        <begin position="191"/>
        <end position="213"/>
    </location>
</feature>
<feature type="compositionally biased region" description="Low complexity" evidence="11">
    <location>
        <begin position="191"/>
        <end position="200"/>
    </location>
</feature>
<organism evidence="13 14">
    <name type="scientific">Aduncisulcus paluster</name>
    <dbReference type="NCBI Taxonomy" id="2918883"/>
    <lineage>
        <taxon>Eukaryota</taxon>
        <taxon>Metamonada</taxon>
        <taxon>Carpediemonas-like organisms</taxon>
        <taxon>Aduncisulcus</taxon>
    </lineage>
</organism>
<dbReference type="NCBIfam" id="TIGR00435">
    <property type="entry name" value="cysS"/>
    <property type="match status" value="1"/>
</dbReference>
<dbReference type="PANTHER" id="PTHR10890:SF3">
    <property type="entry name" value="CYSTEINE--TRNA LIGASE, CYTOPLASMIC"/>
    <property type="match status" value="1"/>
</dbReference>
<dbReference type="PANTHER" id="PTHR10890">
    <property type="entry name" value="CYSTEINYL-TRNA SYNTHETASE"/>
    <property type="match status" value="1"/>
</dbReference>
<dbReference type="PRINTS" id="PR00983">
    <property type="entry name" value="TRNASYNTHCYS"/>
</dbReference>
<comment type="cofactor">
    <cofactor evidence="1">
        <name>Zn(2+)</name>
        <dbReference type="ChEBI" id="CHEBI:29105"/>
    </cofactor>
</comment>
<keyword evidence="8" id="KW-0648">Protein biosynthesis</keyword>
<comment type="caution">
    <text evidence="13">The sequence shown here is derived from an EMBL/GenBank/DDBJ whole genome shotgun (WGS) entry which is preliminary data.</text>
</comment>
<dbReference type="EMBL" id="BQXS01010986">
    <property type="protein sequence ID" value="GKT35420.1"/>
    <property type="molecule type" value="Genomic_DNA"/>
</dbReference>
<dbReference type="InterPro" id="IPR032678">
    <property type="entry name" value="tRNA-synt_1_cat_dom"/>
</dbReference>